<name>A0AAN6JHU2_9BASI</name>
<feature type="compositionally biased region" description="Acidic residues" evidence="1">
    <location>
        <begin position="90"/>
        <end position="104"/>
    </location>
</feature>
<proteinExistence type="predicted"/>
<organism evidence="2 3">
    <name type="scientific">Tilletia horrida</name>
    <dbReference type="NCBI Taxonomy" id="155126"/>
    <lineage>
        <taxon>Eukaryota</taxon>
        <taxon>Fungi</taxon>
        <taxon>Dikarya</taxon>
        <taxon>Basidiomycota</taxon>
        <taxon>Ustilaginomycotina</taxon>
        <taxon>Exobasidiomycetes</taxon>
        <taxon>Tilletiales</taxon>
        <taxon>Tilletiaceae</taxon>
        <taxon>Tilletia</taxon>
    </lineage>
</organism>
<keyword evidence="3" id="KW-1185">Reference proteome</keyword>
<feature type="compositionally biased region" description="Low complexity" evidence="1">
    <location>
        <begin position="64"/>
        <end position="87"/>
    </location>
</feature>
<evidence type="ECO:0000313" key="2">
    <source>
        <dbReference type="EMBL" id="KAK0523360.1"/>
    </source>
</evidence>
<dbReference type="AlphaFoldDB" id="A0AAN6JHU2"/>
<dbReference type="EMBL" id="JAPDMQ010000519">
    <property type="protein sequence ID" value="KAK0523360.1"/>
    <property type="molecule type" value="Genomic_DNA"/>
</dbReference>
<reference evidence="2" key="1">
    <citation type="journal article" date="2023" name="PhytoFront">
        <title>Draft Genome Resources of Seven Strains of Tilletia horrida, Causal Agent of Kernel Smut of Rice.</title>
        <authorList>
            <person name="Khanal S."/>
            <person name="Antony Babu S."/>
            <person name="Zhou X.G."/>
        </authorList>
    </citation>
    <scope>NUCLEOTIDE SEQUENCE</scope>
    <source>
        <strain evidence="2">TX3</strain>
    </source>
</reference>
<gene>
    <name evidence="2" type="ORF">OC842_006168</name>
</gene>
<feature type="region of interest" description="Disordered" evidence="1">
    <location>
        <begin position="394"/>
        <end position="452"/>
    </location>
</feature>
<feature type="compositionally biased region" description="Low complexity" evidence="1">
    <location>
        <begin position="436"/>
        <end position="446"/>
    </location>
</feature>
<accession>A0AAN6JHU2</accession>
<evidence type="ECO:0000256" key="1">
    <source>
        <dbReference type="SAM" id="MobiDB-lite"/>
    </source>
</evidence>
<feature type="compositionally biased region" description="Basic residues" evidence="1">
    <location>
        <begin position="148"/>
        <end position="162"/>
    </location>
</feature>
<evidence type="ECO:0000313" key="3">
    <source>
        <dbReference type="Proteomes" id="UP001176521"/>
    </source>
</evidence>
<feature type="compositionally biased region" description="Low complexity" evidence="1">
    <location>
        <begin position="1"/>
        <end position="30"/>
    </location>
</feature>
<dbReference type="Proteomes" id="UP001176521">
    <property type="component" value="Unassembled WGS sequence"/>
</dbReference>
<feature type="region of interest" description="Disordered" evidence="1">
    <location>
        <begin position="1"/>
        <end position="180"/>
    </location>
</feature>
<feature type="compositionally biased region" description="Acidic residues" evidence="1">
    <location>
        <begin position="114"/>
        <end position="139"/>
    </location>
</feature>
<comment type="caution">
    <text evidence="2">The sequence shown here is derived from an EMBL/GenBank/DDBJ whole genome shotgun (WGS) entry which is preliminary data.</text>
</comment>
<protein>
    <submittedName>
        <fullName evidence="2">Uncharacterized protein</fullName>
    </submittedName>
</protein>
<sequence>MARSKSSTSSTSTTASVGGTASSVSSGSSTRISAANAKLTKDSKGTKAGQSSPLLTKHRLLNTKLSKQQSSISKAAAFSKSAAKPAAGPDEFEDCDGPEFEMIEEDRGARTSSDEDEESSTDEASSDESEDSEDGETSSDEDRVAVLKSKKRIRSSKKRNAKKRESAKKSKRRKVADDDDDEAGFRLEMRTTMQKLLQVVKVVQHLAHVVEKLSSKIAETDSSLDSTYAKAIIKEPRTGVKLAQRVCWTEKEAREELAAERKAEGIKGEVTATTPIPVSTSTRTCDAEKVSNERLHAIWPIVREICKIFAACEVVRTPDEKGKITTRGIQYYRAHYQSVVDRVVELIEERVEELRYCEDHWKALNFVCRRLKSLNEKDPRRDGVMAELLRVKKEAAPGQTRPPIQGVAHAATAQPVRAKENAGKATKGAASRRRGTATAAATAPASKDADLDDLERRMMAHKAARAPSPRKKGKAAVLFLPFLFRGSTRPRNNASAGGLLDLSVVAAATSAAAATEGPEAAGAAASLPI</sequence>